<evidence type="ECO:0000256" key="7">
    <source>
        <dbReference type="HAMAP-Rule" id="MF_00083"/>
    </source>
</evidence>
<organism evidence="8 9">
    <name type="scientific">Buchnera aphidicola</name>
    <name type="common">Nipponaphis monzeni</name>
    <dbReference type="NCBI Taxonomy" id="2495405"/>
    <lineage>
        <taxon>Bacteria</taxon>
        <taxon>Pseudomonadati</taxon>
        <taxon>Pseudomonadota</taxon>
        <taxon>Gammaproteobacteria</taxon>
        <taxon>Enterobacterales</taxon>
        <taxon>Erwiniaceae</taxon>
        <taxon>Buchnera</taxon>
    </lineage>
</organism>
<evidence type="ECO:0000256" key="2">
    <source>
        <dbReference type="ARBA" id="ARBA00022555"/>
    </source>
</evidence>
<accession>A0A455TA59</accession>
<comment type="subunit">
    <text evidence="7">Monomer.</text>
</comment>
<feature type="binding site" evidence="7">
    <location>
        <position position="114"/>
    </location>
    <ligand>
        <name>tRNA</name>
        <dbReference type="ChEBI" id="CHEBI:17843"/>
    </ligand>
</feature>
<name>A0A455TA59_9GAMM</name>
<dbReference type="CDD" id="cd00462">
    <property type="entry name" value="PTH"/>
    <property type="match status" value="1"/>
</dbReference>
<proteinExistence type="inferred from homology"/>
<evidence type="ECO:0000256" key="5">
    <source>
        <dbReference type="ARBA" id="ARBA00038063"/>
    </source>
</evidence>
<dbReference type="Gene3D" id="3.40.50.1470">
    <property type="entry name" value="Peptidyl-tRNA hydrolase"/>
    <property type="match status" value="1"/>
</dbReference>
<feature type="site" description="Stabilizes the basic form of H active site to accept a proton" evidence="7">
    <location>
        <position position="93"/>
    </location>
</feature>
<dbReference type="GO" id="GO:0000049">
    <property type="term" value="F:tRNA binding"/>
    <property type="evidence" value="ECO:0007669"/>
    <property type="project" value="UniProtKB-UniRule"/>
</dbReference>
<dbReference type="PANTHER" id="PTHR17224">
    <property type="entry name" value="PEPTIDYL-TRNA HYDROLASE"/>
    <property type="match status" value="1"/>
</dbReference>
<keyword evidence="3 7" id="KW-0378">Hydrolase</keyword>
<dbReference type="GO" id="GO:0006515">
    <property type="term" value="P:protein quality control for misfolded or incompletely synthesized proteins"/>
    <property type="evidence" value="ECO:0007669"/>
    <property type="project" value="UniProtKB-UniRule"/>
</dbReference>
<keyword evidence="2 7" id="KW-0820">tRNA-binding</keyword>
<protein>
    <recommendedName>
        <fullName evidence="6 7">Peptidyl-tRNA hydrolase</fullName>
        <shortName evidence="7">Pth</shortName>
        <ecNumber evidence="1 7">3.1.1.29</ecNumber>
    </recommendedName>
</protein>
<dbReference type="EC" id="3.1.1.29" evidence="1 7"/>
<comment type="function">
    <text evidence="7">Hydrolyzes ribosome-free peptidyl-tRNAs (with 1 or more amino acids incorporated), which drop off the ribosome during protein synthesis, or as a result of ribosome stalling.</text>
</comment>
<comment type="catalytic activity">
    <reaction evidence="7">
        <text>an N-acyl-L-alpha-aminoacyl-tRNA + H2O = an N-acyl-L-amino acid + a tRNA + H(+)</text>
        <dbReference type="Rhea" id="RHEA:54448"/>
        <dbReference type="Rhea" id="RHEA-COMP:10123"/>
        <dbReference type="Rhea" id="RHEA-COMP:13883"/>
        <dbReference type="ChEBI" id="CHEBI:15377"/>
        <dbReference type="ChEBI" id="CHEBI:15378"/>
        <dbReference type="ChEBI" id="CHEBI:59874"/>
        <dbReference type="ChEBI" id="CHEBI:78442"/>
        <dbReference type="ChEBI" id="CHEBI:138191"/>
        <dbReference type="EC" id="3.1.1.29"/>
    </reaction>
</comment>
<feature type="binding site" evidence="7">
    <location>
        <position position="68"/>
    </location>
    <ligand>
        <name>tRNA</name>
        <dbReference type="ChEBI" id="CHEBI:17843"/>
    </ligand>
</feature>
<feature type="binding site" evidence="7">
    <location>
        <position position="17"/>
    </location>
    <ligand>
        <name>tRNA</name>
        <dbReference type="ChEBI" id="CHEBI:17843"/>
    </ligand>
</feature>
<dbReference type="Pfam" id="PF01195">
    <property type="entry name" value="Pept_tRNA_hydro"/>
    <property type="match status" value="1"/>
</dbReference>
<dbReference type="AlphaFoldDB" id="A0A455TA59"/>
<dbReference type="Proteomes" id="UP000317544">
    <property type="component" value="Chromosome"/>
</dbReference>
<evidence type="ECO:0000256" key="6">
    <source>
        <dbReference type="ARBA" id="ARBA00050038"/>
    </source>
</evidence>
<dbReference type="InterPro" id="IPR001328">
    <property type="entry name" value="Pept_tRNA_hydro"/>
</dbReference>
<dbReference type="GO" id="GO:0072344">
    <property type="term" value="P:rescue of stalled ribosome"/>
    <property type="evidence" value="ECO:0007669"/>
    <property type="project" value="UniProtKB-UniRule"/>
</dbReference>
<dbReference type="PANTHER" id="PTHR17224:SF1">
    <property type="entry name" value="PEPTIDYL-TRNA HYDROLASE"/>
    <property type="match status" value="1"/>
</dbReference>
<dbReference type="RefSeq" id="WP_158344728.1">
    <property type="nucleotide sequence ID" value="NZ_AP019379.1"/>
</dbReference>
<dbReference type="SUPFAM" id="SSF53178">
    <property type="entry name" value="Peptidyl-tRNA hydrolase-like"/>
    <property type="match status" value="1"/>
</dbReference>
<evidence type="ECO:0000256" key="1">
    <source>
        <dbReference type="ARBA" id="ARBA00013260"/>
    </source>
</evidence>
<keyword evidence="4 7" id="KW-0694">RNA-binding</keyword>
<feature type="binding site" evidence="7">
    <location>
        <position position="66"/>
    </location>
    <ligand>
        <name>tRNA</name>
        <dbReference type="ChEBI" id="CHEBI:17843"/>
    </ligand>
</feature>
<keyword evidence="9" id="KW-1185">Reference proteome</keyword>
<evidence type="ECO:0000256" key="3">
    <source>
        <dbReference type="ARBA" id="ARBA00022801"/>
    </source>
</evidence>
<comment type="similarity">
    <text evidence="5 7">Belongs to the PTH family.</text>
</comment>
<dbReference type="NCBIfam" id="TIGR00447">
    <property type="entry name" value="pth"/>
    <property type="match status" value="1"/>
</dbReference>
<comment type="function">
    <text evidence="7">Catalyzes the release of premature peptidyl moieties from peptidyl-tRNA molecules trapped in stalled 50S ribosomal subunits, and thus maintains levels of free tRNAs and 50S ribosomes.</text>
</comment>
<evidence type="ECO:0000313" key="9">
    <source>
        <dbReference type="Proteomes" id="UP000317544"/>
    </source>
</evidence>
<evidence type="ECO:0000256" key="4">
    <source>
        <dbReference type="ARBA" id="ARBA00022884"/>
    </source>
</evidence>
<dbReference type="HAMAP" id="MF_00083">
    <property type="entry name" value="Pept_tRNA_hydro_bact"/>
    <property type="match status" value="1"/>
</dbReference>
<comment type="subcellular location">
    <subcellularLocation>
        <location evidence="7">Cytoplasm</location>
    </subcellularLocation>
</comment>
<dbReference type="PROSITE" id="PS01196">
    <property type="entry name" value="PEPT_TRNA_HYDROL_2"/>
    <property type="match status" value="1"/>
</dbReference>
<dbReference type="OrthoDB" id="9800507at2"/>
<dbReference type="InterPro" id="IPR018171">
    <property type="entry name" value="Pept_tRNA_hydro_CS"/>
</dbReference>
<feature type="active site" description="Proton acceptor" evidence="7">
    <location>
        <position position="22"/>
    </location>
</feature>
<dbReference type="GO" id="GO:0005737">
    <property type="term" value="C:cytoplasm"/>
    <property type="evidence" value="ECO:0007669"/>
    <property type="project" value="UniProtKB-SubCell"/>
</dbReference>
<gene>
    <name evidence="7 8" type="primary">pth</name>
    <name evidence="8" type="ORF">BUCNMO_155</name>
</gene>
<keyword evidence="7" id="KW-0963">Cytoplasm</keyword>
<sequence>MKRIKLIVGLGNPLPKYEKNRHNIGSRCVKKLASKNNVILQKKFLGSVGVLNIVTYNVKLFVPNIFMNLSGQSVTLISNFYNIDISNILIVHDDLDLLPGSICLKQSSGHGGHNGIRSIINVFRSKKKFFKMSIGIGRPLYRNDVSSFVLSNPTITEELLINKAICKAISSIMFVLNHF</sequence>
<feature type="site" description="Discriminates between blocked and unblocked aminoacyl-tRNA" evidence="7">
    <location>
        <position position="12"/>
    </location>
</feature>
<reference evidence="8 9" key="1">
    <citation type="journal article" date="2019" name="Proc. Natl. Acad. Sci. U.S.A.">
        <title>Exaggeration and cooption of innate immunity for social defense.</title>
        <authorList>
            <person name="Kutsukake M."/>
            <person name="Moriyama M."/>
            <person name="Shigenobu S."/>
            <person name="Meng X.-Y."/>
            <person name="Nikoh N."/>
            <person name="Noda C."/>
            <person name="Kobayashi S."/>
            <person name="Fukatsu T."/>
        </authorList>
    </citation>
    <scope>NUCLEOTIDE SEQUENCE [LARGE SCALE GENOMIC DNA]</scope>
    <source>
        <strain evidence="8 9">Nmo</strain>
    </source>
</reference>
<dbReference type="EMBL" id="AP019379">
    <property type="protein sequence ID" value="BBI01170.1"/>
    <property type="molecule type" value="Genomic_DNA"/>
</dbReference>
<dbReference type="InterPro" id="IPR036416">
    <property type="entry name" value="Pept_tRNA_hydro_sf"/>
</dbReference>
<evidence type="ECO:0000313" key="8">
    <source>
        <dbReference type="EMBL" id="BBI01170.1"/>
    </source>
</evidence>
<dbReference type="GO" id="GO:0004045">
    <property type="term" value="F:peptidyl-tRNA hydrolase activity"/>
    <property type="evidence" value="ECO:0007669"/>
    <property type="project" value="UniProtKB-UniRule"/>
</dbReference>